<feature type="repeat" description="ANK" evidence="2">
    <location>
        <begin position="780"/>
        <end position="802"/>
    </location>
</feature>
<proteinExistence type="predicted"/>
<feature type="region of interest" description="Disordered" evidence="4">
    <location>
        <begin position="1182"/>
        <end position="1202"/>
    </location>
</feature>
<dbReference type="PROSITE" id="PS50088">
    <property type="entry name" value="ANK_REPEAT"/>
    <property type="match status" value="3"/>
</dbReference>
<dbReference type="PANTHER" id="PTHR10039">
    <property type="entry name" value="AMELOGENIN"/>
    <property type="match status" value="1"/>
</dbReference>
<evidence type="ECO:0000256" key="1">
    <source>
        <dbReference type="ARBA" id="ARBA00022737"/>
    </source>
</evidence>
<keyword evidence="1" id="KW-0677">Repeat</keyword>
<evidence type="ECO:0000256" key="4">
    <source>
        <dbReference type="SAM" id="MobiDB-lite"/>
    </source>
</evidence>
<evidence type="ECO:0000259" key="8">
    <source>
        <dbReference type="Pfam" id="PF24883"/>
    </source>
</evidence>
<dbReference type="SUPFAM" id="SSF48403">
    <property type="entry name" value="Ankyrin repeat"/>
    <property type="match status" value="1"/>
</dbReference>
<dbReference type="Proteomes" id="UP001586593">
    <property type="component" value="Unassembled WGS sequence"/>
</dbReference>
<dbReference type="InterPro" id="IPR027417">
    <property type="entry name" value="P-loop_NTPase"/>
</dbReference>
<dbReference type="Pfam" id="PF23076">
    <property type="entry name" value="PH_FT_C"/>
    <property type="match status" value="1"/>
</dbReference>
<dbReference type="EMBL" id="JAZHXJ010000110">
    <property type="protein sequence ID" value="KAL1874221.1"/>
    <property type="molecule type" value="Genomic_DNA"/>
</dbReference>
<feature type="region of interest" description="Disordered" evidence="4">
    <location>
        <begin position="1119"/>
        <end position="1164"/>
    </location>
</feature>
<dbReference type="InterPro" id="IPR036770">
    <property type="entry name" value="Ankyrin_rpt-contain_sf"/>
</dbReference>
<keyword evidence="2" id="KW-0040">ANK repeat</keyword>
<feature type="domain" description="PH" evidence="7">
    <location>
        <begin position="1368"/>
        <end position="1414"/>
    </location>
</feature>
<feature type="compositionally biased region" description="Polar residues" evidence="4">
    <location>
        <begin position="1119"/>
        <end position="1129"/>
    </location>
</feature>
<dbReference type="InterPro" id="IPR057082">
    <property type="entry name" value="PH_C"/>
</dbReference>
<feature type="domain" description="Nephrocystin 3-like N-terminal" evidence="8">
    <location>
        <begin position="264"/>
        <end position="427"/>
    </location>
</feature>
<keyword evidence="3" id="KW-0175">Coiled coil</keyword>
<organism evidence="9 10">
    <name type="scientific">Phialemonium thermophilum</name>
    <dbReference type="NCBI Taxonomy" id="223376"/>
    <lineage>
        <taxon>Eukaryota</taxon>
        <taxon>Fungi</taxon>
        <taxon>Dikarya</taxon>
        <taxon>Ascomycota</taxon>
        <taxon>Pezizomycotina</taxon>
        <taxon>Sordariomycetes</taxon>
        <taxon>Sordariomycetidae</taxon>
        <taxon>Cephalothecales</taxon>
        <taxon>Cephalothecaceae</taxon>
        <taxon>Phialemonium</taxon>
    </lineage>
</organism>
<comment type="caution">
    <text evidence="9">The sequence shown here is derived from an EMBL/GenBank/DDBJ whole genome shotgun (WGS) entry which is preliminary data.</text>
</comment>
<protein>
    <recommendedName>
        <fullName evidence="11">NACHT domain-containing protein</fullName>
    </recommendedName>
</protein>
<dbReference type="InterPro" id="IPR056884">
    <property type="entry name" value="NPHP3-like_N"/>
</dbReference>
<dbReference type="Pfam" id="PF12796">
    <property type="entry name" value="Ank_2"/>
    <property type="match status" value="2"/>
</dbReference>
<evidence type="ECO:0000259" key="6">
    <source>
        <dbReference type="Pfam" id="PF23074"/>
    </source>
</evidence>
<feature type="compositionally biased region" description="Acidic residues" evidence="4">
    <location>
        <begin position="1188"/>
        <end position="1198"/>
    </location>
</feature>
<feature type="repeat" description="ANK" evidence="2">
    <location>
        <begin position="1025"/>
        <end position="1057"/>
    </location>
</feature>
<dbReference type="Pfam" id="PF13606">
    <property type="entry name" value="Ank_3"/>
    <property type="match status" value="1"/>
</dbReference>
<dbReference type="Gene3D" id="3.40.50.300">
    <property type="entry name" value="P-loop containing nucleotide triphosphate hydrolases"/>
    <property type="match status" value="1"/>
</dbReference>
<dbReference type="Pfam" id="PF24883">
    <property type="entry name" value="NPHP3_N"/>
    <property type="match status" value="1"/>
</dbReference>
<dbReference type="SUPFAM" id="SSF52540">
    <property type="entry name" value="P-loop containing nucleoside triphosphate hydrolases"/>
    <property type="match status" value="1"/>
</dbReference>
<dbReference type="PROSITE" id="PS50297">
    <property type="entry name" value="ANK_REP_REGION"/>
    <property type="match status" value="3"/>
</dbReference>
<dbReference type="InterPro" id="IPR057081">
    <property type="entry name" value="PH_N"/>
</dbReference>
<evidence type="ECO:0000259" key="5">
    <source>
        <dbReference type="Pfam" id="PF17111"/>
    </source>
</evidence>
<dbReference type="SMART" id="SM00248">
    <property type="entry name" value="ANK"/>
    <property type="match status" value="7"/>
</dbReference>
<feature type="domain" description="Azaphilone pigments biosynthesis cluster protein L N-terminal" evidence="5">
    <location>
        <begin position="1"/>
        <end position="104"/>
    </location>
</feature>
<feature type="compositionally biased region" description="Polar residues" evidence="4">
    <location>
        <begin position="1142"/>
        <end position="1152"/>
    </location>
</feature>
<keyword evidence="10" id="KW-1185">Reference proteome</keyword>
<feature type="coiled-coil region" evidence="3">
    <location>
        <begin position="205"/>
        <end position="232"/>
    </location>
</feature>
<evidence type="ECO:0000256" key="3">
    <source>
        <dbReference type="SAM" id="Coils"/>
    </source>
</evidence>
<dbReference type="PANTHER" id="PTHR10039:SF16">
    <property type="entry name" value="GPI INOSITOL-DEACYLASE"/>
    <property type="match status" value="1"/>
</dbReference>
<reference evidence="9 10" key="1">
    <citation type="journal article" date="2024" name="Commun. Biol.">
        <title>Comparative genomic analysis of thermophilic fungi reveals convergent evolutionary adaptations and gene losses.</title>
        <authorList>
            <person name="Steindorff A.S."/>
            <person name="Aguilar-Pontes M.V."/>
            <person name="Robinson A.J."/>
            <person name="Andreopoulos B."/>
            <person name="LaButti K."/>
            <person name="Kuo A."/>
            <person name="Mondo S."/>
            <person name="Riley R."/>
            <person name="Otillar R."/>
            <person name="Haridas S."/>
            <person name="Lipzen A."/>
            <person name="Grimwood J."/>
            <person name="Schmutz J."/>
            <person name="Clum A."/>
            <person name="Reid I.D."/>
            <person name="Moisan M.C."/>
            <person name="Butler G."/>
            <person name="Nguyen T.T.M."/>
            <person name="Dewar K."/>
            <person name="Conant G."/>
            <person name="Drula E."/>
            <person name="Henrissat B."/>
            <person name="Hansel C."/>
            <person name="Singer S."/>
            <person name="Hutchinson M.I."/>
            <person name="de Vries R.P."/>
            <person name="Natvig D.O."/>
            <person name="Powell A.J."/>
            <person name="Tsang A."/>
            <person name="Grigoriev I.V."/>
        </authorList>
    </citation>
    <scope>NUCLEOTIDE SEQUENCE [LARGE SCALE GENOMIC DNA]</scope>
    <source>
        <strain evidence="9 10">ATCC 24622</strain>
    </source>
</reference>
<dbReference type="Gene3D" id="1.25.40.20">
    <property type="entry name" value="Ankyrin repeat-containing domain"/>
    <property type="match status" value="2"/>
</dbReference>
<sequence length="1423" mass="158491">MDPFSIATGVAGLASLAIQLAEAASRYAGSVRSASHEIASLRAQLQALTEVLNQLEAFLRSSDAANVSFAPGSGLSAVMQSCGKILERLFRKLHDKASKSEQARLGDNLAATGSMADGGEGSKNVRLLKRLAWPFEKDEVLTLCSRLHECVQTFSFCLNMSNCKTLAQSTEAVMTELKSQEDKLNAVTNLLNPVPAQIQEGLEQIRDVLAVLDHAREELESVAENVRDLKLENDRRHLDDILFWISPLEPSQTHESTRSVRLEGTCQHLIESAEVQQWANGPGEYRKLCCLGDPGAGKTVFCSAVIDFLSTQIARKEHPTVALCYFYYNYRNQEEQTEKNVTRVLLKQLLAWMETVPPDIEVLHKNAQRDRTSFKASDAANLLLRVSESFSRIYICIDALDECPDVVDILERLETLPSHTRILLTGRQSISHAVLSHFEDSRYMVVIADVRDITAYLENRIQKDAKRDPDLMDGTLSSEIIERVVGNSNGVFLLASLQVSNVLGERTKKNRRRALDHLSNGIRGAYDVTIGRIQSQGATLASQAMEILAWVHWAERPLNLTELCHAIATEVGSDEFDDENLPSRNLISTCLGLVRVVPGSLILRLVHFSLRDYLSSFPSFPHWQDLIARKCLTYLMFNSTTKLLVTRPQDSVYSGWGAVVVEIQERHAETPLLRYAASAWGHHLRKTPVANQETIEWAVRYTSMTNGRLQASVASLITSLYGLDEFVSEGREKEFHFVGEWQNWLDPGPHLLAHFGLCSVLSAAVKRFPDLIRPDSVDSSGRTPLYYASHQGHLAMVRMLLDVYLVDVNVGGPFGYTPLMVAAASGHVDVVNLLLRHPKVQPNAMASNPWWRGTALTEAILPGNDDVLRILVGNAAVDVNQIVSRDGIPWTALGLACRSGLLGATELLLRHAGIQVNAPQHEGCLMSPLAAAIKSGHLNIVELLLNDRRVKRTNLTFIESEISLLHGCIPTPHSALALATLLQKKQMVELMLQIENSIHDSHSMVNSPIAASTREEIVANMRDSYGWTPFHTAALLGDTDMMSLLIRQRGDLDLGKPAGSNETVSCEPQRVQVNERRLAINVETTWGHLGPTPLRIANYYGYSGIVAQLINAGARTAGTLQKTSSTKTPDCSLEDSKDRRTTTAAMHSTMNDPSEGKFKQDAPLPSETCPKAGALLSYPASVGRDQEENMDNGTEEDSNPLFPISRPRSPRAHWAVIVFSAPLQAMTRNDPAERSESYCPHYGVGNLKLPSDPVICFRRSFDNGRISLAIYLTATDNSARLFIRTVHNGRPWFSDRGAHELRIKDEDNSLRLYSWSFDRSYSTPWAKLFFEFWEETVIFYCSFVALRYRSILTAKVHPSELYMRREKLLFQAEIIDDGFLHSLLIYMDKQSQSLRLHATAYGGELKGCPVWTAFRMFHSHPPF</sequence>
<dbReference type="InterPro" id="IPR031348">
    <property type="entry name" value="PigL_N"/>
</dbReference>
<feature type="coiled-coil region" evidence="3">
    <location>
        <begin position="31"/>
        <end position="58"/>
    </location>
</feature>
<dbReference type="InterPro" id="IPR002110">
    <property type="entry name" value="Ankyrin_rpt"/>
</dbReference>
<feature type="repeat" description="ANK" evidence="2">
    <location>
        <begin position="814"/>
        <end position="837"/>
    </location>
</feature>
<accession>A0ABR3XE29</accession>
<evidence type="ECO:0000313" key="10">
    <source>
        <dbReference type="Proteomes" id="UP001586593"/>
    </source>
</evidence>
<evidence type="ECO:0000259" key="7">
    <source>
        <dbReference type="Pfam" id="PF23076"/>
    </source>
</evidence>
<feature type="domain" description="PH" evidence="6">
    <location>
        <begin position="1249"/>
        <end position="1350"/>
    </location>
</feature>
<evidence type="ECO:0000313" key="9">
    <source>
        <dbReference type="EMBL" id="KAL1874221.1"/>
    </source>
</evidence>
<gene>
    <name evidence="9" type="ORF">VTK73DRAFT_548</name>
</gene>
<dbReference type="Pfam" id="PF17111">
    <property type="entry name" value="PigL_N"/>
    <property type="match status" value="1"/>
</dbReference>
<evidence type="ECO:0000256" key="2">
    <source>
        <dbReference type="PROSITE-ProRule" id="PRU00023"/>
    </source>
</evidence>
<dbReference type="Pfam" id="PF23074">
    <property type="entry name" value="PH_FT_N"/>
    <property type="match status" value="1"/>
</dbReference>
<name>A0ABR3XE29_9PEZI</name>
<evidence type="ECO:0008006" key="11">
    <source>
        <dbReference type="Google" id="ProtNLM"/>
    </source>
</evidence>